<feature type="domain" description="Mediator complex subunit Med12" evidence="13">
    <location>
        <begin position="256"/>
        <end position="319"/>
    </location>
</feature>
<comment type="similarity">
    <text evidence="2">Belongs to the Mediator complex subunit 12 family.</text>
</comment>
<dbReference type="Pfam" id="PF09497">
    <property type="entry name" value="Med12"/>
    <property type="match status" value="1"/>
</dbReference>
<dbReference type="Pfam" id="PF25326">
    <property type="entry name" value="ARM_SRB8"/>
    <property type="match status" value="1"/>
</dbReference>
<dbReference type="GO" id="GO:0003712">
    <property type="term" value="F:transcription coregulator activity"/>
    <property type="evidence" value="ECO:0007669"/>
    <property type="project" value="InterPro"/>
</dbReference>
<evidence type="ECO:0000256" key="12">
    <source>
        <dbReference type="SAM" id="MobiDB-lite"/>
    </source>
</evidence>
<dbReference type="EMBL" id="LAFY01000597">
    <property type="protein sequence ID" value="KJX96707.1"/>
    <property type="molecule type" value="Genomic_DNA"/>
</dbReference>
<evidence type="ECO:0000259" key="13">
    <source>
        <dbReference type="SMART" id="SM01281"/>
    </source>
</evidence>
<feature type="compositionally biased region" description="Polar residues" evidence="12">
    <location>
        <begin position="37"/>
        <end position="46"/>
    </location>
</feature>
<comment type="caution">
    <text evidence="14">The sequence shown here is derived from an EMBL/GenBank/DDBJ whole genome shotgun (WGS) entry which is preliminary data.</text>
</comment>
<evidence type="ECO:0000256" key="8">
    <source>
        <dbReference type="ARBA" id="ARBA00023163"/>
    </source>
</evidence>
<feature type="compositionally biased region" description="Pro residues" evidence="12">
    <location>
        <begin position="1"/>
        <end position="15"/>
    </location>
</feature>
<dbReference type="InterPro" id="IPR057344">
    <property type="entry name" value="ARM_SRB8"/>
</dbReference>
<proteinExistence type="inferred from homology"/>
<evidence type="ECO:0000256" key="6">
    <source>
        <dbReference type="ARBA" id="ARBA00023015"/>
    </source>
</evidence>
<keyword evidence="5" id="KW-0678">Repressor</keyword>
<evidence type="ECO:0000256" key="3">
    <source>
        <dbReference type="ARBA" id="ARBA00011629"/>
    </source>
</evidence>
<dbReference type="Proteomes" id="UP000033647">
    <property type="component" value="Unassembled WGS sequence"/>
</dbReference>
<dbReference type="PANTHER" id="PTHR46567:SF1">
    <property type="entry name" value="MEDIATOR OF RNA POLYMERASE II TRANSCRIPTION SUBUNIT 12"/>
    <property type="match status" value="1"/>
</dbReference>
<comment type="subunit">
    <text evidence="3">Component of the SRB8-11 complex, which itself associates with the Mediator complex.</text>
</comment>
<dbReference type="SMART" id="SM01281">
    <property type="entry name" value="Med12"/>
    <property type="match status" value="1"/>
</dbReference>
<evidence type="ECO:0000313" key="14">
    <source>
        <dbReference type="EMBL" id="KJX96707.1"/>
    </source>
</evidence>
<evidence type="ECO:0000256" key="9">
    <source>
        <dbReference type="ARBA" id="ARBA00023242"/>
    </source>
</evidence>
<evidence type="ECO:0000256" key="10">
    <source>
        <dbReference type="ARBA" id="ARBA00025661"/>
    </source>
</evidence>
<comment type="function">
    <text evidence="10">Component of the SRB8-11 complex. The SRB8-11 complex is a regulatory module of the Mediator complex which is itself involved in regulation of basal and activated RNA polymerase II-dependent transcription. The SRB8-11 complex may be involved in the transcriptional repression of a subset of genes regulated by Mediator. It may inhibit the association of the Mediator complex with RNA polymerase II to form the holoenzyme complex.</text>
</comment>
<dbReference type="GO" id="GO:0006357">
    <property type="term" value="P:regulation of transcription by RNA polymerase II"/>
    <property type="evidence" value="ECO:0007669"/>
    <property type="project" value="InterPro"/>
</dbReference>
<accession>A0A0F4GI34</accession>
<evidence type="ECO:0000256" key="11">
    <source>
        <dbReference type="ARBA" id="ARBA00032010"/>
    </source>
</evidence>
<organism evidence="14 15">
    <name type="scientific">Zymoseptoria brevis</name>
    <dbReference type="NCBI Taxonomy" id="1047168"/>
    <lineage>
        <taxon>Eukaryota</taxon>
        <taxon>Fungi</taxon>
        <taxon>Dikarya</taxon>
        <taxon>Ascomycota</taxon>
        <taxon>Pezizomycotina</taxon>
        <taxon>Dothideomycetes</taxon>
        <taxon>Dothideomycetidae</taxon>
        <taxon>Mycosphaerellales</taxon>
        <taxon>Mycosphaerellaceae</taxon>
        <taxon>Zymoseptoria</taxon>
    </lineage>
</organism>
<keyword evidence="9" id="KW-0539">Nucleus</keyword>
<evidence type="ECO:0000256" key="4">
    <source>
        <dbReference type="ARBA" id="ARBA00019622"/>
    </source>
</evidence>
<sequence length="1495" mass="161967">MDYRPPPGLSRPAPPQRAASGSYAVQQGLRRPPLPSRLQNVRSVSQPGGMVDVPGDGSRVDVRNTAAFLSNSNATTNLPGAINPTAQDDSERPLKRAKIGGHGFRGTGEGGEVATDRAHRTVPGLALPILPAPTTATRRNAKQITTTRPGVDRAARKANGLEPPSIATRVPQPKNVADFSPWHGQHPEDTMSEIVVKQGYFDKAAGPNSTETNSARTTIWPNLSQKNMMGLQTLSYLFTSVMEKRQLLGKCTAPSTFKPPPRVTVTDTKREAWLRDLANPDVPLRKQSRTIPHGIRGKSLMEQCLSKDIPMPRAVWLAKCVGANELRAFRRKGVSGAAAASGESKWVMEWTAHVEQFLEGVIASCGQPDWQAKMDYAVKLATSFYTERLLDRDHYLDWIVSSFAEASMETLPTWLIMVQLYWRDILAFGRRGRQLAEAALENLHQISMRKTSIHDALKHRLKKLIAIMAVTNRGCLVVPRTWEKYKYLLVPRMTGGNTTSHALNVARRNTRLTAPLLQTPQNIQCALLRLYAVLDTTGLKLDLAELAADCIAIVPEVPRLVSAILDWSASMYRTGTDRTYLAARVVAHLRRAHDTDAAIMQLLRSGMSIALDIDNVHRVIAELVRSEAFSTGRYLQWLMTSGALSVNNGVSPATSLLNALPTSTLQPHLLNTRNMLLRRLGLLKNESRQIDEILQRSDPGRWAADVEQQEVATVVDALSVSAKLELALRISSQAVASGKLGHMPLEHFCMVREIIERCDDARALADLAQSAMHCDDTILLATVCDTLNMHAKSLAAIGRLNGSLVQICERYSTVRSQQPLDRAFILALRALSQRFPERAHMVKLLDQDMTICEQQNSMAVCSPASDSIVNMQASTLASDEDIDAVFASGNNMDEQLMQRVFARVVQRLNKTMQPDATAPSKICGWLSQLRAVVVDPVSFDQMAVSHVQACLENAGEDMAPCKIVVALVAGGCMNFDTLVNTAIATKKAASACLAIRLLTSRTAACEGLHSTEAYRYHIQQELYCFEKAEEVMTALVSAMEDSNFPAEDPGVIDLVLRYSVNHHDAAYRALASHSRSTALLANCSRITTKLLSLGNNPAAIDSRLDAKSIIGQATPLSIVQCSAALRLYSIVHPDEAEHVQKAVLEAVVAGSEVWPQLLESAGNETVRGIYGWAKEQVLNNALPLSTSSEHLDEASTFRNVDILDVAIHAAKEQDVSAVIATVTDKLRALEIQISSSDSVSSLKSLLGSLQTLLHLAILYGSPTSESSGSTDRNDSQALIGLLTSLCALLIHPKLQTQTSLLEYIYDVASALSDSLQDTVLSNLAKNVPTKDPRLASILGSTANPDAWLAIVSNPSASMTGGAQGARAGLIRSASGVGTSASGLGIQQLSPQQIQQAQFTGRPLPPNQQQGQAMHLQQAQMQAAQRSPGQQFSPTFAKPGGAAGGNARSAVSGNGVGETKIAPFPLRRWEIMSDATPIVGGNDTSLSLGLFGARKV</sequence>
<comment type="subcellular location">
    <subcellularLocation>
        <location evidence="1">Nucleus</location>
    </subcellularLocation>
</comment>
<reference evidence="14 15" key="1">
    <citation type="submission" date="2015-03" db="EMBL/GenBank/DDBJ databases">
        <title>RNA-seq based gene annotation and comparative genomics of four Zymoseptoria species reveal species-specific pathogenicity related genes and transposable element activity.</title>
        <authorList>
            <person name="Grandaubert J."/>
            <person name="Bhattacharyya A."/>
            <person name="Stukenbrock E.H."/>
        </authorList>
    </citation>
    <scope>NUCLEOTIDE SEQUENCE [LARGE SCALE GENOMIC DNA]</scope>
    <source>
        <strain evidence="14 15">Zb18110</strain>
    </source>
</reference>
<evidence type="ECO:0000256" key="2">
    <source>
        <dbReference type="ARBA" id="ARBA00010289"/>
    </source>
</evidence>
<keyword evidence="6" id="KW-0805">Transcription regulation</keyword>
<dbReference type="InterPro" id="IPR019035">
    <property type="entry name" value="Mediator_Med12"/>
</dbReference>
<evidence type="ECO:0000256" key="1">
    <source>
        <dbReference type="ARBA" id="ARBA00004123"/>
    </source>
</evidence>
<feature type="region of interest" description="Disordered" evidence="12">
    <location>
        <begin position="1396"/>
        <end position="1457"/>
    </location>
</feature>
<evidence type="ECO:0000256" key="5">
    <source>
        <dbReference type="ARBA" id="ARBA00022491"/>
    </source>
</evidence>
<keyword evidence="8" id="KW-0804">Transcription</keyword>
<dbReference type="GO" id="GO:0016592">
    <property type="term" value="C:mediator complex"/>
    <property type="evidence" value="ECO:0007669"/>
    <property type="project" value="InterPro"/>
</dbReference>
<name>A0A0F4GI34_9PEZI</name>
<gene>
    <name evidence="14" type="ORF">TI39_contig605g00007</name>
</gene>
<feature type="compositionally biased region" description="Low complexity" evidence="12">
    <location>
        <begin position="1407"/>
        <end position="1424"/>
    </location>
</feature>
<protein>
    <recommendedName>
        <fullName evidence="4">Mediator of RNA polymerase II transcription subunit 12</fullName>
    </recommendedName>
    <alternativeName>
        <fullName evidence="11">Mediator complex subunit 12</fullName>
    </alternativeName>
</protein>
<dbReference type="PANTHER" id="PTHR46567">
    <property type="entry name" value="MEDIATOR OF RNA POLYMERASE II TRANSCRIPTION SUBUNIT 12"/>
    <property type="match status" value="1"/>
</dbReference>
<evidence type="ECO:0000313" key="15">
    <source>
        <dbReference type="Proteomes" id="UP000033647"/>
    </source>
</evidence>
<feature type="region of interest" description="Disordered" evidence="12">
    <location>
        <begin position="1"/>
        <end position="56"/>
    </location>
</feature>
<dbReference type="OrthoDB" id="20828at2759"/>
<evidence type="ECO:0000256" key="7">
    <source>
        <dbReference type="ARBA" id="ARBA00023159"/>
    </source>
</evidence>
<keyword evidence="7" id="KW-0010">Activator</keyword>
<dbReference type="STRING" id="1047168.A0A0F4GI34"/>
<keyword evidence="15" id="KW-1185">Reference proteome</keyword>